<sequence length="18" mass="1937">MLSNSFALSHANPNCSML</sequence>
<dbReference type="AlphaFoldDB" id="A0A0E9VY48"/>
<name>A0A0E9VY48_ANGAN</name>
<organism evidence="1">
    <name type="scientific">Anguilla anguilla</name>
    <name type="common">European freshwater eel</name>
    <name type="synonym">Muraena anguilla</name>
    <dbReference type="NCBI Taxonomy" id="7936"/>
    <lineage>
        <taxon>Eukaryota</taxon>
        <taxon>Metazoa</taxon>
        <taxon>Chordata</taxon>
        <taxon>Craniata</taxon>
        <taxon>Vertebrata</taxon>
        <taxon>Euteleostomi</taxon>
        <taxon>Actinopterygii</taxon>
        <taxon>Neopterygii</taxon>
        <taxon>Teleostei</taxon>
        <taxon>Anguilliformes</taxon>
        <taxon>Anguillidae</taxon>
        <taxon>Anguilla</taxon>
    </lineage>
</organism>
<protein>
    <submittedName>
        <fullName evidence="1">Uncharacterized protein</fullName>
    </submittedName>
</protein>
<proteinExistence type="predicted"/>
<evidence type="ECO:0000313" key="1">
    <source>
        <dbReference type="EMBL" id="JAH82976.1"/>
    </source>
</evidence>
<reference evidence="1" key="2">
    <citation type="journal article" date="2015" name="Fish Shellfish Immunol.">
        <title>Early steps in the European eel (Anguilla anguilla)-Vibrio vulnificus interaction in the gills: Role of the RtxA13 toxin.</title>
        <authorList>
            <person name="Callol A."/>
            <person name="Pajuelo D."/>
            <person name="Ebbesson L."/>
            <person name="Teles M."/>
            <person name="MacKenzie S."/>
            <person name="Amaro C."/>
        </authorList>
    </citation>
    <scope>NUCLEOTIDE SEQUENCE</scope>
</reference>
<accession>A0A0E9VY48</accession>
<dbReference type="EMBL" id="GBXM01025601">
    <property type="protein sequence ID" value="JAH82976.1"/>
    <property type="molecule type" value="Transcribed_RNA"/>
</dbReference>
<reference evidence="1" key="1">
    <citation type="submission" date="2014-11" db="EMBL/GenBank/DDBJ databases">
        <authorList>
            <person name="Amaro Gonzalez C."/>
        </authorList>
    </citation>
    <scope>NUCLEOTIDE SEQUENCE</scope>
</reference>